<dbReference type="SUPFAM" id="SSF46785">
    <property type="entry name" value="Winged helix' DNA-binding domain"/>
    <property type="match status" value="1"/>
</dbReference>
<dbReference type="InterPro" id="IPR036390">
    <property type="entry name" value="WH_DNA-bd_sf"/>
</dbReference>
<evidence type="ECO:0000313" key="2">
    <source>
        <dbReference type="EMBL" id="TGA92159.1"/>
    </source>
</evidence>
<dbReference type="InterPro" id="IPR036388">
    <property type="entry name" value="WH-like_DNA-bd_sf"/>
</dbReference>
<feature type="region of interest" description="Disordered" evidence="1">
    <location>
        <begin position="66"/>
        <end position="90"/>
    </location>
</feature>
<gene>
    <name evidence="2" type="ORF">E4099_27865</name>
</gene>
<dbReference type="RefSeq" id="WP_135341893.1">
    <property type="nucleotide sequence ID" value="NZ_JBHLTX010000013.1"/>
</dbReference>
<evidence type="ECO:0000313" key="3">
    <source>
        <dbReference type="Proteomes" id="UP000297948"/>
    </source>
</evidence>
<proteinExistence type="predicted"/>
<sequence>MDGPLFATASRNGGLGQSAARTWRQLESHGAAGATVEELCASVGYQPSTILKHLKGLARFGMVEEREGRWRPTGKSQWEAASEHGLTEPA</sequence>
<dbReference type="CDD" id="cd00090">
    <property type="entry name" value="HTH_ARSR"/>
    <property type="match status" value="1"/>
</dbReference>
<reference evidence="2 3" key="1">
    <citation type="submission" date="2019-03" db="EMBL/GenBank/DDBJ databases">
        <authorList>
            <person name="Gonzalez-Pimentel J.L."/>
        </authorList>
    </citation>
    <scope>NUCLEOTIDE SEQUENCE [LARGE SCALE GENOMIC DNA]</scope>
    <source>
        <strain evidence="2 3">JCM 31289</strain>
    </source>
</reference>
<dbReference type="InterPro" id="IPR011991">
    <property type="entry name" value="ArsR-like_HTH"/>
</dbReference>
<dbReference type="EMBL" id="SRID01000404">
    <property type="protein sequence ID" value="TGA92159.1"/>
    <property type="molecule type" value="Genomic_DNA"/>
</dbReference>
<accession>A0A4Z0GBE5</accession>
<name>A0A4Z0GBE5_9ACTN</name>
<evidence type="ECO:0000256" key="1">
    <source>
        <dbReference type="SAM" id="MobiDB-lite"/>
    </source>
</evidence>
<feature type="compositionally biased region" description="Basic and acidic residues" evidence="1">
    <location>
        <begin position="81"/>
        <end position="90"/>
    </location>
</feature>
<keyword evidence="3" id="KW-1185">Reference proteome</keyword>
<dbReference type="AlphaFoldDB" id="A0A4Z0GBE5"/>
<protein>
    <submittedName>
        <fullName evidence="2">Transcriptional regulator</fullName>
    </submittedName>
</protein>
<organism evidence="2 3">
    <name type="scientific">Streptomyces palmae</name>
    <dbReference type="NCBI Taxonomy" id="1701085"/>
    <lineage>
        <taxon>Bacteria</taxon>
        <taxon>Bacillati</taxon>
        <taxon>Actinomycetota</taxon>
        <taxon>Actinomycetes</taxon>
        <taxon>Kitasatosporales</taxon>
        <taxon>Streptomycetaceae</taxon>
        <taxon>Streptomyces</taxon>
    </lineage>
</organism>
<dbReference type="OrthoDB" id="4253183at2"/>
<dbReference type="Gene3D" id="1.10.10.10">
    <property type="entry name" value="Winged helix-like DNA-binding domain superfamily/Winged helix DNA-binding domain"/>
    <property type="match status" value="1"/>
</dbReference>
<comment type="caution">
    <text evidence="2">The sequence shown here is derived from an EMBL/GenBank/DDBJ whole genome shotgun (WGS) entry which is preliminary data.</text>
</comment>
<dbReference type="Proteomes" id="UP000297948">
    <property type="component" value="Unassembled WGS sequence"/>
</dbReference>